<accession>A0A4C1UR32</accession>
<proteinExistence type="predicted"/>
<name>A0A4C1UR32_EUMVA</name>
<sequence>MTKTVSDLFEERKEEISSHIELNRSELITNRKETSKPADERGRPVSFKIKIASLTGPKRRRDNGAAAARETLLVSARAGVVFTAIKLSTRRERSIQRKRFQLKAYHEYHKKENDISLFILMMFPEKNSGVVSYKPAQCRPAGARGAAAGAAAAAAPEPSESSKLIC</sequence>
<organism evidence="2 3">
    <name type="scientific">Eumeta variegata</name>
    <name type="common">Bagworm moth</name>
    <name type="synonym">Eumeta japonica</name>
    <dbReference type="NCBI Taxonomy" id="151549"/>
    <lineage>
        <taxon>Eukaryota</taxon>
        <taxon>Metazoa</taxon>
        <taxon>Ecdysozoa</taxon>
        <taxon>Arthropoda</taxon>
        <taxon>Hexapoda</taxon>
        <taxon>Insecta</taxon>
        <taxon>Pterygota</taxon>
        <taxon>Neoptera</taxon>
        <taxon>Endopterygota</taxon>
        <taxon>Lepidoptera</taxon>
        <taxon>Glossata</taxon>
        <taxon>Ditrysia</taxon>
        <taxon>Tineoidea</taxon>
        <taxon>Psychidae</taxon>
        <taxon>Oiketicinae</taxon>
        <taxon>Eumeta</taxon>
    </lineage>
</organism>
<dbReference type="EMBL" id="BGZK01000208">
    <property type="protein sequence ID" value="GBP28487.1"/>
    <property type="molecule type" value="Genomic_DNA"/>
</dbReference>
<evidence type="ECO:0000313" key="2">
    <source>
        <dbReference type="EMBL" id="GBP28487.1"/>
    </source>
</evidence>
<evidence type="ECO:0000256" key="1">
    <source>
        <dbReference type="SAM" id="MobiDB-lite"/>
    </source>
</evidence>
<evidence type="ECO:0000313" key="3">
    <source>
        <dbReference type="Proteomes" id="UP000299102"/>
    </source>
</evidence>
<protein>
    <submittedName>
        <fullName evidence="2">Uncharacterized protein</fullName>
    </submittedName>
</protein>
<dbReference type="AlphaFoldDB" id="A0A4C1UR32"/>
<feature type="region of interest" description="Disordered" evidence="1">
    <location>
        <begin position="147"/>
        <end position="166"/>
    </location>
</feature>
<reference evidence="2 3" key="1">
    <citation type="journal article" date="2019" name="Commun. Biol.">
        <title>The bagworm genome reveals a unique fibroin gene that provides high tensile strength.</title>
        <authorList>
            <person name="Kono N."/>
            <person name="Nakamura H."/>
            <person name="Ohtoshi R."/>
            <person name="Tomita M."/>
            <person name="Numata K."/>
            <person name="Arakawa K."/>
        </authorList>
    </citation>
    <scope>NUCLEOTIDE SEQUENCE [LARGE SCALE GENOMIC DNA]</scope>
</reference>
<comment type="caution">
    <text evidence="2">The sequence shown here is derived from an EMBL/GenBank/DDBJ whole genome shotgun (WGS) entry which is preliminary data.</text>
</comment>
<keyword evidence="3" id="KW-1185">Reference proteome</keyword>
<dbReference type="Proteomes" id="UP000299102">
    <property type="component" value="Unassembled WGS sequence"/>
</dbReference>
<gene>
    <name evidence="2" type="ORF">EVAR_22948_1</name>
</gene>